<dbReference type="Pfam" id="PF07331">
    <property type="entry name" value="TctB"/>
    <property type="match status" value="1"/>
</dbReference>
<feature type="transmembrane region" description="Helical" evidence="1">
    <location>
        <begin position="116"/>
        <end position="140"/>
    </location>
</feature>
<keyword evidence="4" id="KW-1185">Reference proteome</keyword>
<dbReference type="InterPro" id="IPR009936">
    <property type="entry name" value="DUF1468"/>
</dbReference>
<proteinExistence type="predicted"/>
<keyword evidence="1" id="KW-1133">Transmembrane helix</keyword>
<sequence length="149" mass="16048">MQAKRDYHDIIGGALMIAGGLWFALYSLNYNLGTLRRMGPAYFPLGIGILIVLFGLLLVLPALRRPGGWPVPELRPFATISVAVLGFALVVERFGLVPATVLLTVLAAVAERAPSWRLTAILAVALSAIGVLVFTQGLGIPIPAFRWDR</sequence>
<name>D5RGL1_9PROT</name>
<feature type="transmembrane region" description="Helical" evidence="1">
    <location>
        <begin position="84"/>
        <end position="110"/>
    </location>
</feature>
<accession>D5RGL1</accession>
<feature type="transmembrane region" description="Helical" evidence="1">
    <location>
        <begin position="41"/>
        <end position="63"/>
    </location>
</feature>
<dbReference type="RefSeq" id="WP_007006159.1">
    <property type="nucleotide sequence ID" value="NZ_GG770943.1"/>
</dbReference>
<dbReference type="HOGENOM" id="CLU_108885_2_0_5"/>
<gene>
    <name evidence="3" type="ORF">HMPREF0731_0220</name>
</gene>
<dbReference type="AlphaFoldDB" id="D5RGL1"/>
<feature type="domain" description="DUF1468" evidence="2">
    <location>
        <begin position="10"/>
        <end position="143"/>
    </location>
</feature>
<reference evidence="3 4" key="1">
    <citation type="submission" date="2010-04" db="EMBL/GenBank/DDBJ databases">
        <authorList>
            <person name="Qin X."/>
            <person name="Bachman B."/>
            <person name="Battles P."/>
            <person name="Bell A."/>
            <person name="Bess C."/>
            <person name="Bickham C."/>
            <person name="Chaboub L."/>
            <person name="Chen D."/>
            <person name="Coyle M."/>
            <person name="Deiros D.R."/>
            <person name="Dinh H."/>
            <person name="Forbes L."/>
            <person name="Fowler G."/>
            <person name="Francisco L."/>
            <person name="Fu Q."/>
            <person name="Gubbala S."/>
            <person name="Hale W."/>
            <person name="Han Y."/>
            <person name="Hemphill L."/>
            <person name="Highlander S.K."/>
            <person name="Hirani K."/>
            <person name="Hogues M."/>
            <person name="Jackson L."/>
            <person name="Jakkamsetti A."/>
            <person name="Javaid M."/>
            <person name="Jiang H."/>
            <person name="Korchina V."/>
            <person name="Kovar C."/>
            <person name="Lara F."/>
            <person name="Lee S."/>
            <person name="Mata R."/>
            <person name="Mathew T."/>
            <person name="Moen C."/>
            <person name="Morales K."/>
            <person name="Munidasa M."/>
            <person name="Nazareth L."/>
            <person name="Ngo R."/>
            <person name="Nguyen L."/>
            <person name="Okwuonu G."/>
            <person name="Ongeri F."/>
            <person name="Patil S."/>
            <person name="Petrosino J."/>
            <person name="Pham C."/>
            <person name="Pham P."/>
            <person name="Pu L.-L."/>
            <person name="Puazo M."/>
            <person name="Raj R."/>
            <person name="Reid J."/>
            <person name="Rouhana J."/>
            <person name="Saada N."/>
            <person name="Shang Y."/>
            <person name="Simmons D."/>
            <person name="Thornton R."/>
            <person name="Warren J."/>
            <person name="Weissenberger G."/>
            <person name="Zhang J."/>
            <person name="Zhang L."/>
            <person name="Zhou C."/>
            <person name="Zhu D."/>
            <person name="Muzny D."/>
            <person name="Worley K."/>
            <person name="Gibbs R."/>
        </authorList>
    </citation>
    <scope>NUCLEOTIDE SEQUENCE [LARGE SCALE GENOMIC DNA]</scope>
    <source>
        <strain evidence="3 4">ATCC 49957</strain>
    </source>
</reference>
<comment type="caution">
    <text evidence="3">The sequence shown here is derived from an EMBL/GenBank/DDBJ whole genome shotgun (WGS) entry which is preliminary data.</text>
</comment>
<protein>
    <recommendedName>
        <fullName evidence="2">DUF1468 domain-containing protein</fullName>
    </recommendedName>
</protein>
<organism evidence="3 4">
    <name type="scientific">Pseudoroseomonas cervicalis ATCC 49957</name>
    <dbReference type="NCBI Taxonomy" id="525371"/>
    <lineage>
        <taxon>Bacteria</taxon>
        <taxon>Pseudomonadati</taxon>
        <taxon>Pseudomonadota</taxon>
        <taxon>Alphaproteobacteria</taxon>
        <taxon>Acetobacterales</taxon>
        <taxon>Roseomonadaceae</taxon>
        <taxon>Roseomonas</taxon>
    </lineage>
</organism>
<feature type="transmembrane region" description="Helical" evidence="1">
    <location>
        <begin position="7"/>
        <end position="29"/>
    </location>
</feature>
<evidence type="ECO:0000259" key="2">
    <source>
        <dbReference type="Pfam" id="PF07331"/>
    </source>
</evidence>
<dbReference type="EMBL" id="ADVL01000046">
    <property type="protein sequence ID" value="EFH13556.1"/>
    <property type="molecule type" value="Genomic_DNA"/>
</dbReference>
<dbReference type="Proteomes" id="UP000005324">
    <property type="component" value="Unassembled WGS sequence"/>
</dbReference>
<keyword evidence="1" id="KW-0472">Membrane</keyword>
<keyword evidence="1" id="KW-0812">Transmembrane</keyword>
<evidence type="ECO:0000313" key="3">
    <source>
        <dbReference type="EMBL" id="EFH13556.1"/>
    </source>
</evidence>
<evidence type="ECO:0000256" key="1">
    <source>
        <dbReference type="SAM" id="Phobius"/>
    </source>
</evidence>
<evidence type="ECO:0000313" key="4">
    <source>
        <dbReference type="Proteomes" id="UP000005324"/>
    </source>
</evidence>